<feature type="transmembrane region" description="Helical" evidence="1">
    <location>
        <begin position="68"/>
        <end position="90"/>
    </location>
</feature>
<keyword evidence="3" id="KW-1185">Reference proteome</keyword>
<organism evidence="2 3">
    <name type="scientific">Seonamhaeicola sediminis</name>
    <dbReference type="NCBI Taxonomy" id="2528206"/>
    <lineage>
        <taxon>Bacteria</taxon>
        <taxon>Pseudomonadati</taxon>
        <taxon>Bacteroidota</taxon>
        <taxon>Flavobacteriia</taxon>
        <taxon>Flavobacteriales</taxon>
        <taxon>Flavobacteriaceae</taxon>
    </lineage>
</organism>
<dbReference type="OrthoDB" id="1451982at2"/>
<gene>
    <name evidence="2" type="ORF">E1J38_004040</name>
</gene>
<protein>
    <submittedName>
        <fullName evidence="2">Uncharacterized protein</fullName>
    </submittedName>
</protein>
<feature type="transmembrane region" description="Helical" evidence="1">
    <location>
        <begin position="42"/>
        <end position="61"/>
    </location>
</feature>
<dbReference type="Proteomes" id="UP000295814">
    <property type="component" value="Unassembled WGS sequence"/>
</dbReference>
<keyword evidence="1" id="KW-1133">Transmembrane helix</keyword>
<evidence type="ECO:0000256" key="1">
    <source>
        <dbReference type="SAM" id="Phobius"/>
    </source>
</evidence>
<evidence type="ECO:0000313" key="3">
    <source>
        <dbReference type="Proteomes" id="UP000295814"/>
    </source>
</evidence>
<feature type="transmembrane region" description="Helical" evidence="1">
    <location>
        <begin position="12"/>
        <end position="30"/>
    </location>
</feature>
<sequence>MTNTFIRFVIKSVILFAIAFLFHLGILYLLKLPLFENYVTLSYSINLILVIVVFGVLYLLRRKYKSQLGFLFLAGSLIKFAIFFIVFQPLFKQDGDISTLEFASFFIPYLLGLVIETISLGKWLNKLDETTS</sequence>
<dbReference type="RefSeq" id="WP_133355722.1">
    <property type="nucleotide sequence ID" value="NZ_SMZJ02000002.1"/>
</dbReference>
<evidence type="ECO:0000313" key="2">
    <source>
        <dbReference type="EMBL" id="TWO33955.1"/>
    </source>
</evidence>
<dbReference type="AlphaFoldDB" id="A0A562YHA0"/>
<accession>A0A562YHA0</accession>
<feature type="transmembrane region" description="Helical" evidence="1">
    <location>
        <begin position="102"/>
        <end position="124"/>
    </location>
</feature>
<reference evidence="2 3" key="1">
    <citation type="submission" date="2019-07" db="EMBL/GenBank/DDBJ databases">
        <title>Seonamhaeicola sp. W255 draft genome.</title>
        <authorList>
            <person name="Zhang X.-Y."/>
            <person name="Zhang R."/>
            <person name="Zhong Y.-L."/>
            <person name="Du Z.-J."/>
        </authorList>
    </citation>
    <scope>NUCLEOTIDE SEQUENCE [LARGE SCALE GENOMIC DNA]</scope>
    <source>
        <strain evidence="2 3">W255</strain>
    </source>
</reference>
<comment type="caution">
    <text evidence="2">The sequence shown here is derived from an EMBL/GenBank/DDBJ whole genome shotgun (WGS) entry which is preliminary data.</text>
</comment>
<keyword evidence="1" id="KW-0812">Transmembrane</keyword>
<name>A0A562YHA0_9FLAO</name>
<keyword evidence="1" id="KW-0472">Membrane</keyword>
<dbReference type="EMBL" id="SMZJ02000002">
    <property type="protein sequence ID" value="TWO33955.1"/>
    <property type="molecule type" value="Genomic_DNA"/>
</dbReference>
<proteinExistence type="predicted"/>